<geneLocation type="plasmid" evidence="2 3">
    <name>pFA1</name>
</geneLocation>
<keyword evidence="1" id="KW-1133">Transmembrane helix</keyword>
<keyword evidence="2" id="KW-0614">Plasmid</keyword>
<protein>
    <recommendedName>
        <fullName evidence="4">Helix-turn-helix domain-containing protein</fullName>
    </recommendedName>
</protein>
<organism evidence="2 3">
    <name type="scientific">Fulvitalea axinellae</name>
    <dbReference type="NCBI Taxonomy" id="1182444"/>
    <lineage>
        <taxon>Bacteria</taxon>
        <taxon>Pseudomonadati</taxon>
        <taxon>Bacteroidota</taxon>
        <taxon>Cytophagia</taxon>
        <taxon>Cytophagales</taxon>
        <taxon>Persicobacteraceae</taxon>
        <taxon>Fulvitalea</taxon>
    </lineage>
</organism>
<reference evidence="2 3" key="1">
    <citation type="submission" date="2021-12" db="EMBL/GenBank/DDBJ databases">
        <title>Genome sequencing of bacteria with rrn-lacking chromosome and rrn-plasmid.</title>
        <authorList>
            <person name="Anda M."/>
            <person name="Iwasaki W."/>
        </authorList>
    </citation>
    <scope>NUCLEOTIDE SEQUENCE [LARGE SCALE GENOMIC DNA]</scope>
    <source>
        <strain evidence="2 3">DSM 100852</strain>
        <plasmid evidence="2 3">pFA1</plasmid>
    </source>
</reference>
<gene>
    <name evidence="2" type="ORF">FUAX_38900</name>
</gene>
<evidence type="ECO:0000313" key="3">
    <source>
        <dbReference type="Proteomes" id="UP001348817"/>
    </source>
</evidence>
<keyword evidence="3" id="KW-1185">Reference proteome</keyword>
<dbReference type="AlphaFoldDB" id="A0AAU9CMI0"/>
<keyword evidence="1" id="KW-0812">Transmembrane</keyword>
<feature type="transmembrane region" description="Helical" evidence="1">
    <location>
        <begin position="118"/>
        <end position="135"/>
    </location>
</feature>
<evidence type="ECO:0000313" key="2">
    <source>
        <dbReference type="EMBL" id="BDD11458.1"/>
    </source>
</evidence>
<dbReference type="EMBL" id="AP025315">
    <property type="protein sequence ID" value="BDD11458.1"/>
    <property type="molecule type" value="Genomic_DNA"/>
</dbReference>
<name>A0AAU9CMI0_9BACT</name>
<proteinExistence type="predicted"/>
<accession>A0AAU9CMI0</accession>
<dbReference type="KEGG" id="fax:FUAX_38900"/>
<evidence type="ECO:0008006" key="4">
    <source>
        <dbReference type="Google" id="ProtNLM"/>
    </source>
</evidence>
<keyword evidence="1" id="KW-0472">Membrane</keyword>
<evidence type="ECO:0000256" key="1">
    <source>
        <dbReference type="SAM" id="Phobius"/>
    </source>
</evidence>
<dbReference type="Proteomes" id="UP001348817">
    <property type="component" value="Plasmid pFA1"/>
</dbReference>
<dbReference type="RefSeq" id="WP_338394954.1">
    <property type="nucleotide sequence ID" value="NZ_AP025315.1"/>
</dbReference>
<sequence>MRDLKEIDEIVSQITNSETFARSNTNITLLRFLIESSLAERELKEITIGQELFGKKYDPVKNDNKVRVYVHNLRKKLDQYYKAEGAQDSIRLNIPKGRYIVEFREITPTKQTRSERKTFLLVLIPGILLTTFFIYKSSINKISFWDSHFSNGKPTALLIGDHFTISGPLATGGNGIIRDYQINTQSDFNRFLNRKPEFAGKVSPNSIPYVTKMGIHSVFQLSNWFAKNDVPLSVSILSEWDKKKLNTENVIYVGQSKNMGILRNVFLSTNPTIKTLGGKITRNEPETNQEHIYQSHPFGNSVDFTIVSSVKGKNNNRLTFFISENDIGAINLVRYFTNPDSVISFYDRQELHNQDFTAVFKVEGWERTGFKRKLVSIDKF</sequence>